<reference evidence="2 3" key="1">
    <citation type="submission" date="2019-01" db="EMBL/GenBank/DDBJ databases">
        <title>Complete genome sequencing of Aequorivita sp. H23M31.</title>
        <authorList>
            <person name="Bae J.-W."/>
        </authorList>
    </citation>
    <scope>NUCLEOTIDE SEQUENCE [LARGE SCALE GENOMIC DNA]</scope>
    <source>
        <strain evidence="2 3">H23M31</strain>
    </source>
</reference>
<dbReference type="CDD" id="cd02440">
    <property type="entry name" value="AdoMet_MTases"/>
    <property type="match status" value="1"/>
</dbReference>
<evidence type="ECO:0000256" key="1">
    <source>
        <dbReference type="ARBA" id="ARBA00023115"/>
    </source>
</evidence>
<gene>
    <name evidence="2" type="ORF">EI546_14750</name>
</gene>
<dbReference type="Proteomes" id="UP000285517">
    <property type="component" value="Chromosome"/>
</dbReference>
<dbReference type="RefSeq" id="WP_128251264.1">
    <property type="nucleotide sequence ID" value="NZ_CP034951.1"/>
</dbReference>
<proteinExistence type="predicted"/>
<dbReference type="GO" id="GO:0006596">
    <property type="term" value="P:polyamine biosynthetic process"/>
    <property type="evidence" value="ECO:0007669"/>
    <property type="project" value="UniProtKB-KW"/>
</dbReference>
<dbReference type="EMBL" id="CP034951">
    <property type="protein sequence ID" value="QAA82900.1"/>
    <property type="molecule type" value="Genomic_DNA"/>
</dbReference>
<dbReference type="OrthoDB" id="650847at2"/>
<dbReference type="AlphaFoldDB" id="A0A410G6N7"/>
<name>A0A410G6N7_9FLAO</name>
<keyword evidence="3" id="KW-1185">Reference proteome</keyword>
<dbReference type="SUPFAM" id="SSF53335">
    <property type="entry name" value="S-adenosyl-L-methionine-dependent methyltransferases"/>
    <property type="match status" value="1"/>
</dbReference>
<organism evidence="2 3">
    <name type="scientific">Aequorivita ciconiae</name>
    <dbReference type="NCBI Taxonomy" id="2494375"/>
    <lineage>
        <taxon>Bacteria</taxon>
        <taxon>Pseudomonadati</taxon>
        <taxon>Bacteroidota</taxon>
        <taxon>Flavobacteriia</taxon>
        <taxon>Flavobacteriales</taxon>
        <taxon>Flavobacteriaceae</taxon>
        <taxon>Aequorivita</taxon>
    </lineage>
</organism>
<dbReference type="Pfam" id="PF01564">
    <property type="entry name" value="Spermine_synth"/>
    <property type="match status" value="1"/>
</dbReference>
<sequence>MMGLHQLKKFLSYLWPFTRRYNSEINGTLEVTYINGKKVLDSENANYSYGKLQKILELGIKEVDLTSVENILLLGMGGGSIIHSLKEKFGYRGNITAVELDPKVIQIAETEFGIIETDRLQIIHQDAFEFVKNVHNRFQLIIIDLFIDTEIPSKFYGQEFCKNILRLNEHNGFLIYNMGISINDTLLIKDSLINHFEGNFSFQKSIKGLEVLLIGRKGKYCNSQES</sequence>
<dbReference type="Gene3D" id="3.40.50.150">
    <property type="entry name" value="Vaccinia Virus protein VP39"/>
    <property type="match status" value="1"/>
</dbReference>
<keyword evidence="1" id="KW-0620">Polyamine biosynthesis</keyword>
<protein>
    <submittedName>
        <fullName evidence="2">Spermine synthase</fullName>
    </submittedName>
</protein>
<dbReference type="PANTHER" id="PTHR43317:SF1">
    <property type="entry name" value="THERMOSPERMINE SYNTHASE ACAULIS5"/>
    <property type="match status" value="1"/>
</dbReference>
<dbReference type="KEGG" id="aev:EI546_14750"/>
<evidence type="ECO:0000313" key="3">
    <source>
        <dbReference type="Proteomes" id="UP000285517"/>
    </source>
</evidence>
<accession>A0A410G6N7</accession>
<evidence type="ECO:0000313" key="2">
    <source>
        <dbReference type="EMBL" id="QAA82900.1"/>
    </source>
</evidence>
<dbReference type="InterPro" id="IPR029063">
    <property type="entry name" value="SAM-dependent_MTases_sf"/>
</dbReference>
<dbReference type="NCBIfam" id="NF037959">
    <property type="entry name" value="MFS_SpdSyn"/>
    <property type="match status" value="1"/>
</dbReference>
<dbReference type="PANTHER" id="PTHR43317">
    <property type="entry name" value="THERMOSPERMINE SYNTHASE ACAULIS5"/>
    <property type="match status" value="1"/>
</dbReference>